<dbReference type="InterPro" id="IPR006568">
    <property type="entry name" value="PSP_pro-rich"/>
</dbReference>
<evidence type="ECO:0000313" key="9">
    <source>
        <dbReference type="Proteomes" id="UP000593562"/>
    </source>
</evidence>
<comment type="caution">
    <text evidence="8">The sequence shown here is derived from an EMBL/GenBank/DDBJ whole genome shotgun (WGS) entry which is preliminary data.</text>
</comment>
<name>A0A7J7DUC6_TRIWF</name>
<evidence type="ECO:0000256" key="4">
    <source>
        <dbReference type="ARBA" id="ARBA00022833"/>
    </source>
</evidence>
<feature type="compositionally biased region" description="Basic and acidic residues" evidence="6">
    <location>
        <begin position="82"/>
        <end position="95"/>
    </location>
</feature>
<dbReference type="Pfam" id="PF04046">
    <property type="entry name" value="PSP"/>
    <property type="match status" value="1"/>
</dbReference>
<keyword evidence="3" id="KW-0863">Zinc-finger</keyword>
<dbReference type="GO" id="GO:0003723">
    <property type="term" value="F:RNA binding"/>
    <property type="evidence" value="ECO:0007669"/>
    <property type="project" value="TreeGrafter"/>
</dbReference>
<dbReference type="AlphaFoldDB" id="A0A7J7DUC6"/>
<feature type="region of interest" description="Disordered" evidence="6">
    <location>
        <begin position="326"/>
        <end position="371"/>
    </location>
</feature>
<feature type="compositionally biased region" description="Low complexity" evidence="6">
    <location>
        <begin position="564"/>
        <end position="581"/>
    </location>
</feature>
<feature type="compositionally biased region" description="Basic and acidic residues" evidence="6">
    <location>
        <begin position="496"/>
        <end position="510"/>
    </location>
</feature>
<dbReference type="SMART" id="SM00581">
    <property type="entry name" value="PSP"/>
    <property type="match status" value="1"/>
</dbReference>
<proteinExistence type="predicted"/>
<dbReference type="FunCoup" id="A0A7J7DUC6">
    <property type="interactions" value="2213"/>
</dbReference>
<keyword evidence="9" id="KW-1185">Reference proteome</keyword>
<reference evidence="8 9" key="1">
    <citation type="journal article" date="2020" name="Nat. Commun.">
        <title>Genome of Tripterygium wilfordii and identification of cytochrome P450 involved in triptolide biosynthesis.</title>
        <authorList>
            <person name="Tu L."/>
            <person name="Su P."/>
            <person name="Zhang Z."/>
            <person name="Gao L."/>
            <person name="Wang J."/>
            <person name="Hu T."/>
            <person name="Zhou J."/>
            <person name="Zhang Y."/>
            <person name="Zhao Y."/>
            <person name="Liu Y."/>
            <person name="Song Y."/>
            <person name="Tong Y."/>
            <person name="Lu Y."/>
            <person name="Yang J."/>
            <person name="Xu C."/>
            <person name="Jia M."/>
            <person name="Peters R.J."/>
            <person name="Huang L."/>
            <person name="Gao W."/>
        </authorList>
    </citation>
    <scope>NUCLEOTIDE SEQUENCE [LARGE SCALE GENOMIC DNA]</scope>
    <source>
        <strain evidence="9">cv. XIE 37</strain>
        <tissue evidence="8">Leaf</tissue>
    </source>
</reference>
<evidence type="ECO:0000256" key="5">
    <source>
        <dbReference type="ARBA" id="ARBA00023242"/>
    </source>
</evidence>
<feature type="compositionally biased region" description="Basic and acidic residues" evidence="6">
    <location>
        <begin position="601"/>
        <end position="618"/>
    </location>
</feature>
<protein>
    <recommendedName>
        <fullName evidence="7">PSP proline-rich domain-containing protein</fullName>
    </recommendedName>
</protein>
<keyword evidence="5" id="KW-0539">Nucleus</keyword>
<keyword evidence="4" id="KW-0862">Zinc</keyword>
<feature type="compositionally biased region" description="Polar residues" evidence="6">
    <location>
        <begin position="346"/>
        <end position="363"/>
    </location>
</feature>
<feature type="compositionally biased region" description="Basic and acidic residues" evidence="6">
    <location>
        <begin position="552"/>
        <end position="561"/>
    </location>
</feature>
<feature type="region of interest" description="Disordered" evidence="6">
    <location>
        <begin position="58"/>
        <end position="95"/>
    </location>
</feature>
<dbReference type="InParanoid" id="A0A7J7DUC6"/>
<evidence type="ECO:0000259" key="7">
    <source>
        <dbReference type="SMART" id="SM00581"/>
    </source>
</evidence>
<evidence type="ECO:0000256" key="2">
    <source>
        <dbReference type="ARBA" id="ARBA00022723"/>
    </source>
</evidence>
<evidence type="ECO:0000256" key="1">
    <source>
        <dbReference type="ARBA" id="ARBA00004123"/>
    </source>
</evidence>
<dbReference type="PANTHER" id="PTHR13316">
    <property type="entry name" value="ZINC FINGER, CCHC DOMAIN CONTAINING 8"/>
    <property type="match status" value="1"/>
</dbReference>
<dbReference type="PANTHER" id="PTHR13316:SF0">
    <property type="entry name" value="ZINC FINGER CCHC DOMAIN-CONTAINING PROTEIN 8"/>
    <property type="match status" value="1"/>
</dbReference>
<feature type="region of interest" description="Disordered" evidence="6">
    <location>
        <begin position="595"/>
        <end position="625"/>
    </location>
</feature>
<evidence type="ECO:0000256" key="3">
    <source>
        <dbReference type="ARBA" id="ARBA00022771"/>
    </source>
</evidence>
<sequence>MGVAPGNDLNELSGVGLLFLWCEFSTDYLFILHCKYEGSSHAVCLKMETEDMINLPASSNSVSESENNELRGTDNGAIQAESQHRDSIDDKDKIDGKNMGLNEGEMGSTDTHALLETDGDKALMSDSSSMDMRIESTENVAIVEKLDISISVVRPEDGCSVIQHKTPTRNHMADGTLITGVKRSRMTYDEQQPSVHVKYDSLTSASKRKLEELLQQWSEWHAQHCSSQVSNEVLESGEDTYFPALHFGLEKYSAVSFWIDNQTKKQESNGFISLDSHSVPLYDRGYAFSLSLADGPSNMEGALEIMRDASRCFNCESYSHSLKECPKPRDNVAVNNARRQHKSKRNQNPGLRNPTRYYQNSTGGKYDGLRPGALDTETRQLLGLGEFDPPPWLNRMREMGYPPGYLDPDDEDQPSGITIYGDKDIKADTEDGEIMENDYSEKQRKMTVEFPGINAPIPENADEKRWEAGPSTNSDLFRKRSHRTINSSSEPVSRGHYYEQRWSRDFRDDGPPGCDPVLSPSASYPPRYSNYDSIYSPRDNIQRPRSPTLERSQYDRGRRVYNDSTTYGSYNSSPYSSSNRHNSWRDRGFSRLEYDADEIPDDHNFDSSYRRKDESDSYHRRHSRW</sequence>
<dbReference type="GO" id="GO:0071013">
    <property type="term" value="C:catalytic step 2 spliceosome"/>
    <property type="evidence" value="ECO:0007669"/>
    <property type="project" value="TreeGrafter"/>
</dbReference>
<organism evidence="8 9">
    <name type="scientific">Tripterygium wilfordii</name>
    <name type="common">Thunder God vine</name>
    <dbReference type="NCBI Taxonomy" id="458696"/>
    <lineage>
        <taxon>Eukaryota</taxon>
        <taxon>Viridiplantae</taxon>
        <taxon>Streptophyta</taxon>
        <taxon>Embryophyta</taxon>
        <taxon>Tracheophyta</taxon>
        <taxon>Spermatophyta</taxon>
        <taxon>Magnoliopsida</taxon>
        <taxon>eudicotyledons</taxon>
        <taxon>Gunneridae</taxon>
        <taxon>Pentapetalae</taxon>
        <taxon>rosids</taxon>
        <taxon>fabids</taxon>
        <taxon>Celastrales</taxon>
        <taxon>Celastraceae</taxon>
        <taxon>Tripterygium</taxon>
    </lineage>
</organism>
<keyword evidence="2" id="KW-0479">Metal-binding</keyword>
<dbReference type="GO" id="GO:0008270">
    <property type="term" value="F:zinc ion binding"/>
    <property type="evidence" value="ECO:0007669"/>
    <property type="project" value="UniProtKB-KW"/>
</dbReference>
<accession>A0A7J7DUC6</accession>
<comment type="subcellular location">
    <subcellularLocation>
        <location evidence="1">Nucleus</location>
    </subcellularLocation>
</comment>
<evidence type="ECO:0000256" key="6">
    <source>
        <dbReference type="SAM" id="MobiDB-lite"/>
    </source>
</evidence>
<dbReference type="EMBL" id="JAAARO010000003">
    <property type="protein sequence ID" value="KAF5749965.1"/>
    <property type="molecule type" value="Genomic_DNA"/>
</dbReference>
<evidence type="ECO:0000313" key="8">
    <source>
        <dbReference type="EMBL" id="KAF5749965.1"/>
    </source>
</evidence>
<dbReference type="InterPro" id="IPR052115">
    <property type="entry name" value="NEXT_complex_subunit_ZCCHC8"/>
</dbReference>
<feature type="domain" description="PSP proline-rich" evidence="7">
    <location>
        <begin position="366"/>
        <end position="419"/>
    </location>
</feature>
<dbReference type="Proteomes" id="UP000593562">
    <property type="component" value="Unassembled WGS sequence"/>
</dbReference>
<gene>
    <name evidence="8" type="ORF">HS088_TW03G00292</name>
</gene>
<feature type="region of interest" description="Disordered" evidence="6">
    <location>
        <begin position="452"/>
        <end position="583"/>
    </location>
</feature>